<gene>
    <name evidence="1" type="ORF">FEE40_02495</name>
</gene>
<evidence type="ECO:0000313" key="1">
    <source>
        <dbReference type="EMBL" id="QIA89140.1"/>
    </source>
</evidence>
<dbReference type="Proteomes" id="UP000463931">
    <property type="component" value="Chromosome"/>
</dbReference>
<protein>
    <submittedName>
        <fullName evidence="1">DUF1275 domain-containing protein</fullName>
    </submittedName>
</protein>
<dbReference type="PANTHER" id="PTHR37314:SF4">
    <property type="entry name" value="UPF0700 TRANSMEMBRANE PROTEIN YOAK"/>
    <property type="match status" value="1"/>
</dbReference>
<reference evidence="1 2" key="1">
    <citation type="journal article" date="2019" name="Nat. Med.">
        <title>Preventing dysbiosis of the neonatal mouse intestinal microbiome protects against late-onset sepsis.</title>
        <authorList>
            <person name="Singer J.R."/>
            <person name="Blosser E.G."/>
            <person name="Zindl C.L."/>
            <person name="Silberger D.J."/>
            <person name="Conlan S."/>
            <person name="Laufer V.A."/>
            <person name="DiToro D."/>
            <person name="Deming C."/>
            <person name="Kumar R."/>
            <person name="Morrow C.D."/>
            <person name="Segre J.A."/>
            <person name="Gray M.J."/>
            <person name="Randolph D.A."/>
            <person name="Weaver C.T."/>
        </authorList>
    </citation>
    <scope>NUCLEOTIDE SEQUENCE [LARGE SCALE GENOMIC DNA]</scope>
    <source>
        <strain evidence="1 2">V10</strain>
    </source>
</reference>
<dbReference type="Pfam" id="PF06912">
    <property type="entry name" value="DUF1275"/>
    <property type="match status" value="1"/>
</dbReference>
<dbReference type="EMBL" id="CP040852">
    <property type="protein sequence ID" value="QIA89140.1"/>
    <property type="molecule type" value="Genomic_DNA"/>
</dbReference>
<dbReference type="AlphaFoldDB" id="A0A4S2EEW4"/>
<name>A0A4S2EEW4_9LACO</name>
<organism evidence="1 2">
    <name type="scientific">Ligilactobacillus murinus</name>
    <dbReference type="NCBI Taxonomy" id="1622"/>
    <lineage>
        <taxon>Bacteria</taxon>
        <taxon>Bacillati</taxon>
        <taxon>Bacillota</taxon>
        <taxon>Bacilli</taxon>
        <taxon>Lactobacillales</taxon>
        <taxon>Lactobacillaceae</taxon>
        <taxon>Ligilactobacillus</taxon>
    </lineage>
</organism>
<proteinExistence type="predicted"/>
<dbReference type="InterPro" id="IPR010699">
    <property type="entry name" value="DUF1275"/>
</dbReference>
<evidence type="ECO:0000313" key="2">
    <source>
        <dbReference type="Proteomes" id="UP000463931"/>
    </source>
</evidence>
<sequence>MDFLSGSDLINNYELVKQKYAQSLLIGLTLAFCGGYIDAYTYVLREHSLVAGQTGNIVFLAVDIASKGLVLTETRFFTLVFFILGIFTISFLAKKLDSPYVKPLSLLPCILACLVIGFLPVSTPDYLVVPPLAFGVGIQTTSFSKIEGIPYNNSFSTGNIKKGMLAWNGFFFSHNLADKHAAKLYLAITLAFALGALCSAELEKIWGIHTIWAITVILSTVMLRYLYLLHHEK</sequence>
<dbReference type="PANTHER" id="PTHR37314">
    <property type="entry name" value="SLR0142 PROTEIN"/>
    <property type="match status" value="1"/>
</dbReference>
<accession>A0A4S2EEW4</accession>